<comment type="caution">
    <text evidence="2">The sequence shown here is derived from an EMBL/GenBank/DDBJ whole genome shotgun (WGS) entry which is preliminary data.</text>
</comment>
<evidence type="ECO:0000313" key="2">
    <source>
        <dbReference type="EMBL" id="KAL3823514.1"/>
    </source>
</evidence>
<accession>A0ABD3SG71</accession>
<protein>
    <submittedName>
        <fullName evidence="2">Uncharacterized protein</fullName>
    </submittedName>
</protein>
<keyword evidence="3" id="KW-1185">Reference proteome</keyword>
<feature type="compositionally biased region" description="Basic and acidic residues" evidence="1">
    <location>
        <begin position="173"/>
        <end position="194"/>
    </location>
</feature>
<evidence type="ECO:0000256" key="1">
    <source>
        <dbReference type="SAM" id="MobiDB-lite"/>
    </source>
</evidence>
<feature type="compositionally biased region" description="Polar residues" evidence="1">
    <location>
        <begin position="195"/>
        <end position="210"/>
    </location>
</feature>
<name>A0ABD3SG71_9STRA</name>
<feature type="compositionally biased region" description="Low complexity" evidence="1">
    <location>
        <begin position="57"/>
        <end position="67"/>
    </location>
</feature>
<feature type="region of interest" description="Disordered" evidence="1">
    <location>
        <begin position="173"/>
        <end position="260"/>
    </location>
</feature>
<dbReference type="AlphaFoldDB" id="A0ABD3SG71"/>
<dbReference type="EMBL" id="JALLPB020000036">
    <property type="protein sequence ID" value="KAL3823514.1"/>
    <property type="molecule type" value="Genomic_DNA"/>
</dbReference>
<feature type="region of interest" description="Disordered" evidence="1">
    <location>
        <begin position="1"/>
        <end position="82"/>
    </location>
</feature>
<feature type="compositionally biased region" description="Low complexity" evidence="1">
    <location>
        <begin position="217"/>
        <end position="226"/>
    </location>
</feature>
<organism evidence="2 3">
    <name type="scientific">Cyclostephanos tholiformis</name>
    <dbReference type="NCBI Taxonomy" id="382380"/>
    <lineage>
        <taxon>Eukaryota</taxon>
        <taxon>Sar</taxon>
        <taxon>Stramenopiles</taxon>
        <taxon>Ochrophyta</taxon>
        <taxon>Bacillariophyta</taxon>
        <taxon>Coscinodiscophyceae</taxon>
        <taxon>Thalassiosirophycidae</taxon>
        <taxon>Stephanodiscales</taxon>
        <taxon>Stephanodiscaceae</taxon>
        <taxon>Cyclostephanos</taxon>
    </lineage>
</organism>
<reference evidence="2 3" key="1">
    <citation type="submission" date="2024-10" db="EMBL/GenBank/DDBJ databases">
        <title>Updated reference genomes for cyclostephanoid diatoms.</title>
        <authorList>
            <person name="Roberts W.R."/>
            <person name="Alverson A.J."/>
        </authorList>
    </citation>
    <scope>NUCLEOTIDE SEQUENCE [LARGE SCALE GENOMIC DNA]</scope>
    <source>
        <strain evidence="2 3">AJA228-03</strain>
    </source>
</reference>
<proteinExistence type="predicted"/>
<sequence>MTRFSISGMRADQQPPTTPRDDGVGPTMKRRGADFIRGFFPNSMAPLDSPTASATGSSGRDSSHASSPESAFATPRTPSGTAMMATSAIGGSPHADDDACAATRRVLYDDGPASGRGHGVARIHHTALLLGLVDGAIDDEDSNDDEREWNATFSLDELDNNNGQRATARWREGDGDDVERGTGGDDAIFDHRAESTTYSGGDNPMTSINSERGDDNASVVVVASSSTRMPMQQKPPRHPTAYSRSSSSVNTREKQPRPAAYLVRASSNVSRRSLMTTTPRDHHRNDDIEQLSKQLQFGSDAWRKEEEEKKAYFDDTPRLKKYDSFEHKKKMATMKALAMKERASSALASKANRAKEKVKETIMKKSSFTGESGKVQMTLQQQGVNQEQGLLERLEQPKGMEITTIDNDEIDDMSQVSDFSDGFVIDRSIYASVTKSFKSKLSLSAAKISRNTNNTKSSLVSSKVTQVASTKLRSSKLAVLDMIKDPLLQNAVNNSGGHNMEMMKLLAVTSKTSSTPALLYRPTDKNMAFKTRQRFAVLSHDKEEVDSVLTMDGDITLNATNSEGASSVQRDLNCSNINIADVSSTKAHTLIAPHHSFSTPRAMTIWKNCANLQARYCNDTDITPPMSNITRNVGRHDLRSPVSPPIVAQCLSDVSSQTGTKSRIDANGFLVSPNSSFDRGWDGAASATVGSDGTFDPNSYIFLSPLSNHDFDDPDYGMPDLLSRSNCRNGVVLDSAGPVPCPPGDAKSTVSMMTLVSPSVAVSERLSLLPQSSRLLPSSTPKLSPSAKTKLKNMKIGGEKKRIGINKTSPILSRSVTSTF</sequence>
<evidence type="ECO:0000313" key="3">
    <source>
        <dbReference type="Proteomes" id="UP001530377"/>
    </source>
</evidence>
<gene>
    <name evidence="2" type="ORF">ACHAXA_010836</name>
</gene>
<dbReference type="Proteomes" id="UP001530377">
    <property type="component" value="Unassembled WGS sequence"/>
</dbReference>